<evidence type="ECO:0000313" key="1">
    <source>
        <dbReference type="EMBL" id="TKR88883.1"/>
    </source>
</evidence>
<dbReference type="AlphaFoldDB" id="A0A4U5NZV4"/>
<proteinExistence type="predicted"/>
<gene>
    <name evidence="1" type="ORF">L596_013058</name>
</gene>
<dbReference type="EMBL" id="AZBU02000003">
    <property type="protein sequence ID" value="TKR88883.1"/>
    <property type="molecule type" value="Genomic_DNA"/>
</dbReference>
<evidence type="ECO:0000313" key="2">
    <source>
        <dbReference type="Proteomes" id="UP000298663"/>
    </source>
</evidence>
<reference evidence="1 2" key="2">
    <citation type="journal article" date="2019" name="G3 (Bethesda)">
        <title>Hybrid Assembly of the Genome of the Entomopathogenic Nematode Steinernema carpocapsae Identifies the X-Chromosome.</title>
        <authorList>
            <person name="Serra L."/>
            <person name="Macchietto M."/>
            <person name="Macias-Munoz A."/>
            <person name="McGill C.J."/>
            <person name="Rodriguez I.M."/>
            <person name="Rodriguez B."/>
            <person name="Murad R."/>
            <person name="Mortazavi A."/>
        </authorList>
    </citation>
    <scope>NUCLEOTIDE SEQUENCE [LARGE SCALE GENOMIC DNA]</scope>
    <source>
        <strain evidence="1 2">ALL</strain>
    </source>
</reference>
<keyword evidence="2" id="KW-1185">Reference proteome</keyword>
<sequence length="183" mass="20226">MPKELPSIEKAPQLQASASWQRHACVDVTHDFCKVAKGATILNRIEANTRTNFYQKFQMANPLNAEQLIAEAGLLANALRLSNAIAVGPAIPQPAAYRNDLEEQLAKAARNGFKGFKTALHQMLTGLPCHLCKLEYVSSNNPEQQCADFMSKIMSAAQMCPKPPKPAPKYASFVINEKPNFKW</sequence>
<name>A0A4U5NZV4_STECR</name>
<reference evidence="1 2" key="1">
    <citation type="journal article" date="2015" name="Genome Biol.">
        <title>Comparative genomics of Steinernema reveals deeply conserved gene regulatory networks.</title>
        <authorList>
            <person name="Dillman A.R."/>
            <person name="Macchietto M."/>
            <person name="Porter C.F."/>
            <person name="Rogers A."/>
            <person name="Williams B."/>
            <person name="Antoshechkin I."/>
            <person name="Lee M.M."/>
            <person name="Goodwin Z."/>
            <person name="Lu X."/>
            <person name="Lewis E.E."/>
            <person name="Goodrich-Blair H."/>
            <person name="Stock S.P."/>
            <person name="Adams B.J."/>
            <person name="Sternberg P.W."/>
            <person name="Mortazavi A."/>
        </authorList>
    </citation>
    <scope>NUCLEOTIDE SEQUENCE [LARGE SCALE GENOMIC DNA]</scope>
    <source>
        <strain evidence="1 2">ALL</strain>
    </source>
</reference>
<accession>A0A4U5NZV4</accession>
<comment type="caution">
    <text evidence="1">The sequence shown here is derived from an EMBL/GenBank/DDBJ whole genome shotgun (WGS) entry which is preliminary data.</text>
</comment>
<organism evidence="1 2">
    <name type="scientific">Steinernema carpocapsae</name>
    <name type="common">Entomopathogenic nematode</name>
    <dbReference type="NCBI Taxonomy" id="34508"/>
    <lineage>
        <taxon>Eukaryota</taxon>
        <taxon>Metazoa</taxon>
        <taxon>Ecdysozoa</taxon>
        <taxon>Nematoda</taxon>
        <taxon>Chromadorea</taxon>
        <taxon>Rhabditida</taxon>
        <taxon>Tylenchina</taxon>
        <taxon>Panagrolaimomorpha</taxon>
        <taxon>Strongyloidoidea</taxon>
        <taxon>Steinernematidae</taxon>
        <taxon>Steinernema</taxon>
    </lineage>
</organism>
<dbReference type="Proteomes" id="UP000298663">
    <property type="component" value="Unassembled WGS sequence"/>
</dbReference>
<protein>
    <submittedName>
        <fullName evidence="1">Uncharacterized protein</fullName>
    </submittedName>
</protein>